<dbReference type="InterPro" id="IPR016181">
    <property type="entry name" value="Acyl_CoA_acyltransferase"/>
</dbReference>
<accession>A0ABT2H3I9</accession>
<proteinExistence type="predicted"/>
<dbReference type="RefSeq" id="WP_259539356.1">
    <property type="nucleotide sequence ID" value="NZ_JANLCJ010000004.1"/>
</dbReference>
<feature type="region of interest" description="Disordered" evidence="1">
    <location>
        <begin position="1"/>
        <end position="21"/>
    </location>
</feature>
<dbReference type="PANTHER" id="PTHR41700:SF1">
    <property type="entry name" value="N-ACETYLTRANSFERASE DOMAIN-CONTAINING PROTEIN"/>
    <property type="match status" value="1"/>
</dbReference>
<dbReference type="SUPFAM" id="SSF55729">
    <property type="entry name" value="Acyl-CoA N-acyltransferases (Nat)"/>
    <property type="match status" value="1"/>
</dbReference>
<comment type="caution">
    <text evidence="2">The sequence shown here is derived from an EMBL/GenBank/DDBJ whole genome shotgun (WGS) entry which is preliminary data.</text>
</comment>
<gene>
    <name evidence="2" type="ORF">N1032_12155</name>
</gene>
<organism evidence="2 3">
    <name type="scientific">Herbiconiux daphne</name>
    <dbReference type="NCBI Taxonomy" id="2970914"/>
    <lineage>
        <taxon>Bacteria</taxon>
        <taxon>Bacillati</taxon>
        <taxon>Actinomycetota</taxon>
        <taxon>Actinomycetes</taxon>
        <taxon>Micrococcales</taxon>
        <taxon>Microbacteriaceae</taxon>
        <taxon>Herbiconiux</taxon>
    </lineage>
</organism>
<sequence>MNGGWSGGSSGASSVQQHDTRTVVDDAWRSAAAAADASGVMIRTVETAADSHVVARVLAEIWPQPNGASQVEANLVRALAYAGNYISIAWTADGTSAVGACVAFFAPPAERHIHSHIAGVTSAHTGRGIGRAMKLHQRAWSLERDVVDMSWTFDPLIARNAHFNLVRLGAVVTDYLPDFYGVMADQRNSGQMSDRFVVTWPLMQPNVARTAAEPHPRARSTSPGFEVVRVVDGRPTLAPGLDSAHERQGRAVLRIPDDYDELRVRDPERAAEWRAVVNDALRATIGATTWRITAFDRKAGYVMEAVR</sequence>
<name>A0ABT2H3I9_9MICO</name>
<keyword evidence="3" id="KW-1185">Reference proteome</keyword>
<evidence type="ECO:0000313" key="3">
    <source>
        <dbReference type="Proteomes" id="UP001165586"/>
    </source>
</evidence>
<dbReference type="EMBL" id="JANLCJ010000004">
    <property type="protein sequence ID" value="MCS5734492.1"/>
    <property type="molecule type" value="Genomic_DNA"/>
</dbReference>
<feature type="compositionally biased region" description="Gly residues" evidence="1">
    <location>
        <begin position="1"/>
        <end position="10"/>
    </location>
</feature>
<dbReference type="InterPro" id="IPR038764">
    <property type="entry name" value="GNAT_N_AcTrfase_prd"/>
</dbReference>
<evidence type="ECO:0008006" key="4">
    <source>
        <dbReference type="Google" id="ProtNLM"/>
    </source>
</evidence>
<dbReference type="PANTHER" id="PTHR41700">
    <property type="entry name" value="GCN5-RELATED N-ACETYLTRANSFERASE"/>
    <property type="match status" value="1"/>
</dbReference>
<evidence type="ECO:0000256" key="1">
    <source>
        <dbReference type="SAM" id="MobiDB-lite"/>
    </source>
</evidence>
<dbReference type="Proteomes" id="UP001165586">
    <property type="component" value="Unassembled WGS sequence"/>
</dbReference>
<evidence type="ECO:0000313" key="2">
    <source>
        <dbReference type="EMBL" id="MCS5734492.1"/>
    </source>
</evidence>
<dbReference type="Gene3D" id="3.40.630.30">
    <property type="match status" value="1"/>
</dbReference>
<protein>
    <recommendedName>
        <fullName evidence="4">GNAT family N-acetyltransferase</fullName>
    </recommendedName>
</protein>
<reference evidence="2" key="1">
    <citation type="submission" date="2022-08" db="EMBL/GenBank/DDBJ databases">
        <authorList>
            <person name="Deng Y."/>
            <person name="Han X.-F."/>
            <person name="Zhang Y.-Q."/>
        </authorList>
    </citation>
    <scope>NUCLEOTIDE SEQUENCE</scope>
    <source>
        <strain evidence="2">CPCC 203386</strain>
    </source>
</reference>